<accession>A0A563VWP4</accession>
<proteinExistence type="predicted"/>
<gene>
    <name evidence="1" type="ORF">H1P_3760004</name>
</gene>
<dbReference type="OrthoDB" id="582018at2"/>
<keyword evidence="2" id="KW-1185">Reference proteome</keyword>
<organism evidence="1 2">
    <name type="scientific">Hyella patelloides LEGE 07179</name>
    <dbReference type="NCBI Taxonomy" id="945734"/>
    <lineage>
        <taxon>Bacteria</taxon>
        <taxon>Bacillati</taxon>
        <taxon>Cyanobacteriota</taxon>
        <taxon>Cyanophyceae</taxon>
        <taxon>Pleurocapsales</taxon>
        <taxon>Hyellaceae</taxon>
        <taxon>Hyella</taxon>
    </lineage>
</organism>
<sequence>MNKTEKTIWKELSNIIVKINEHDNSKTIFEKIKKWYENNQNKFSPNLIEKKQLEKLINIKEIEEYPIKQSDCTPKSVKNILYINPSNEASILSLVISKLWEIVVLRTDDECQICNSLGMFALFDLKAEKIILECSVCSSIQTIEGEIYNCLTPETWRLAENEDLKLAGLI</sequence>
<dbReference type="AlphaFoldDB" id="A0A563VWP4"/>
<dbReference type="EMBL" id="CAACVJ010000308">
    <property type="protein sequence ID" value="VEP15831.1"/>
    <property type="molecule type" value="Genomic_DNA"/>
</dbReference>
<reference evidence="1 2" key="1">
    <citation type="submission" date="2019-01" db="EMBL/GenBank/DDBJ databases">
        <authorList>
            <person name="Brito A."/>
        </authorList>
    </citation>
    <scope>NUCLEOTIDE SEQUENCE [LARGE SCALE GENOMIC DNA]</scope>
    <source>
        <strain evidence="1">1</strain>
    </source>
</reference>
<evidence type="ECO:0000313" key="2">
    <source>
        <dbReference type="Proteomes" id="UP000320055"/>
    </source>
</evidence>
<name>A0A563VWP4_9CYAN</name>
<protein>
    <submittedName>
        <fullName evidence="1">Uncharacterized protein</fullName>
    </submittedName>
</protein>
<evidence type="ECO:0000313" key="1">
    <source>
        <dbReference type="EMBL" id="VEP15831.1"/>
    </source>
</evidence>
<dbReference type="Proteomes" id="UP000320055">
    <property type="component" value="Unassembled WGS sequence"/>
</dbReference>
<dbReference type="RefSeq" id="WP_144874671.1">
    <property type="nucleotide sequence ID" value="NZ_LR214112.1"/>
</dbReference>